<proteinExistence type="predicted"/>
<feature type="compositionally biased region" description="Polar residues" evidence="1">
    <location>
        <begin position="102"/>
        <end position="122"/>
    </location>
</feature>
<organism evidence="2 3">
    <name type="scientific">Somion occarium</name>
    <dbReference type="NCBI Taxonomy" id="3059160"/>
    <lineage>
        <taxon>Eukaryota</taxon>
        <taxon>Fungi</taxon>
        <taxon>Dikarya</taxon>
        <taxon>Basidiomycota</taxon>
        <taxon>Agaricomycotina</taxon>
        <taxon>Agaricomycetes</taxon>
        <taxon>Polyporales</taxon>
        <taxon>Cerrenaceae</taxon>
        <taxon>Somion</taxon>
    </lineage>
</organism>
<dbReference type="EMBL" id="OZ037950">
    <property type="protein sequence ID" value="CAL1712876.1"/>
    <property type="molecule type" value="Genomic_DNA"/>
</dbReference>
<reference evidence="3" key="1">
    <citation type="submission" date="2024-04" db="EMBL/GenBank/DDBJ databases">
        <authorList>
            <person name="Shaw F."/>
            <person name="Minotto A."/>
        </authorList>
    </citation>
    <scope>NUCLEOTIDE SEQUENCE [LARGE SCALE GENOMIC DNA]</scope>
</reference>
<accession>A0ABP1DYJ0</accession>
<dbReference type="Proteomes" id="UP001497453">
    <property type="component" value="Chromosome 7"/>
</dbReference>
<name>A0ABP1DYJ0_9APHY</name>
<evidence type="ECO:0000313" key="2">
    <source>
        <dbReference type="EMBL" id="CAL1712876.1"/>
    </source>
</evidence>
<evidence type="ECO:0000313" key="3">
    <source>
        <dbReference type="Proteomes" id="UP001497453"/>
    </source>
</evidence>
<keyword evidence="3" id="KW-1185">Reference proteome</keyword>
<sequence>MTGGSNAVSYKSRLFNASLSKLDDRKQCTSPDSRLERSDTGKTLKPANAVRSWRSIALQGSMAGIPSAVSLIEHVYQSRFVLGLFQIVIWPQTYDQRHIATGSHSRPSTGMSSSGELPQLSMGSDNCPMLTSVKPNLGRMPIVCGAVKEAERRRVHLNIQRHSWTRQSPGFETTSGYGVCRRDVDAHLNEFLEAFRFFFLRFGALKECDTRLSIFCVDSIVRIGIATTRSFKYQGA</sequence>
<feature type="region of interest" description="Disordered" evidence="1">
    <location>
        <begin position="101"/>
        <end position="122"/>
    </location>
</feature>
<evidence type="ECO:0000256" key="1">
    <source>
        <dbReference type="SAM" id="MobiDB-lite"/>
    </source>
</evidence>
<protein>
    <submittedName>
        <fullName evidence="2">Uncharacterized protein</fullName>
    </submittedName>
</protein>
<gene>
    <name evidence="2" type="ORF">GFSPODELE1_LOCUS9037</name>
</gene>